<name>A0A0C1FTQ0_9SPHI</name>
<organism evidence="1 2">
    <name type="scientific">Pedobacter kyungheensis</name>
    <dbReference type="NCBI Taxonomy" id="1069985"/>
    <lineage>
        <taxon>Bacteria</taxon>
        <taxon>Pseudomonadati</taxon>
        <taxon>Bacteroidota</taxon>
        <taxon>Sphingobacteriia</taxon>
        <taxon>Sphingobacteriales</taxon>
        <taxon>Sphingobacteriaceae</taxon>
        <taxon>Pedobacter</taxon>
    </lineage>
</organism>
<accession>A0A0C1FTQ0</accession>
<proteinExistence type="predicted"/>
<keyword evidence="2" id="KW-1185">Reference proteome</keyword>
<comment type="caution">
    <text evidence="1">The sequence shown here is derived from an EMBL/GenBank/DDBJ whole genome shotgun (WGS) entry which is preliminary data.</text>
</comment>
<dbReference type="EMBL" id="JSYN01000006">
    <property type="protein sequence ID" value="KIA95173.1"/>
    <property type="molecule type" value="Genomic_DNA"/>
</dbReference>
<protein>
    <submittedName>
        <fullName evidence="1">Uncharacterized protein</fullName>
    </submittedName>
</protein>
<gene>
    <name evidence="1" type="ORF">OC25_07585</name>
</gene>
<dbReference type="RefSeq" id="WP_039473699.1">
    <property type="nucleotide sequence ID" value="NZ_JSYN01000006.1"/>
</dbReference>
<evidence type="ECO:0000313" key="1">
    <source>
        <dbReference type="EMBL" id="KIA95173.1"/>
    </source>
</evidence>
<sequence>MNDNAIDFSNVNLDHLHVGVTLIALTGEREVISEIAYLSSSSGQLWTVTMMSGRIYQLSKGEKRDIIQNLQEKFTPIAS</sequence>
<evidence type="ECO:0000313" key="2">
    <source>
        <dbReference type="Proteomes" id="UP000031246"/>
    </source>
</evidence>
<reference evidence="1 2" key="1">
    <citation type="submission" date="2014-10" db="EMBL/GenBank/DDBJ databases">
        <title>Pedobacter Kyungheensis.</title>
        <authorList>
            <person name="Anderson B.M."/>
            <person name="Newman J.D."/>
        </authorList>
    </citation>
    <scope>NUCLEOTIDE SEQUENCE [LARGE SCALE GENOMIC DNA]</scope>
    <source>
        <strain evidence="1 2">KACC 16221</strain>
    </source>
</reference>
<dbReference type="Proteomes" id="UP000031246">
    <property type="component" value="Unassembled WGS sequence"/>
</dbReference>
<dbReference type="AlphaFoldDB" id="A0A0C1FTQ0"/>